<dbReference type="InterPro" id="IPR015867">
    <property type="entry name" value="N-reg_PII/ATP_PRibTrfase_C"/>
</dbReference>
<dbReference type="GO" id="GO:0005886">
    <property type="term" value="C:plasma membrane"/>
    <property type="evidence" value="ECO:0007669"/>
    <property type="project" value="UniProtKB-SubCell"/>
</dbReference>
<protein>
    <submittedName>
        <fullName evidence="8">Uncharacterized protein conserved in bacteria (DUF2179)</fullName>
    </submittedName>
</protein>
<keyword evidence="2" id="KW-1003">Cell membrane</keyword>
<dbReference type="Gene3D" id="3.30.70.120">
    <property type="match status" value="1"/>
</dbReference>
<evidence type="ECO:0000313" key="8">
    <source>
        <dbReference type="EMBL" id="VEU70758.1"/>
    </source>
</evidence>
<feature type="transmembrane region" description="Helical" evidence="6">
    <location>
        <begin position="197"/>
        <end position="218"/>
    </location>
</feature>
<dbReference type="PANTHER" id="PTHR33545:SF5">
    <property type="entry name" value="UPF0750 MEMBRANE PROTEIN YITT"/>
    <property type="match status" value="1"/>
</dbReference>
<dbReference type="InterPro" id="IPR019264">
    <property type="entry name" value="DUF2179"/>
</dbReference>
<feature type="transmembrane region" description="Helical" evidence="6">
    <location>
        <begin position="58"/>
        <end position="79"/>
    </location>
</feature>
<accession>A0A449AVY2</accession>
<feature type="transmembrane region" description="Helical" evidence="6">
    <location>
        <begin position="400"/>
        <end position="420"/>
    </location>
</feature>
<evidence type="ECO:0000256" key="2">
    <source>
        <dbReference type="ARBA" id="ARBA00022475"/>
    </source>
</evidence>
<dbReference type="EMBL" id="LR215024">
    <property type="protein sequence ID" value="VEU70758.1"/>
    <property type="molecule type" value="Genomic_DNA"/>
</dbReference>
<evidence type="ECO:0000259" key="7">
    <source>
        <dbReference type="Pfam" id="PF10035"/>
    </source>
</evidence>
<dbReference type="Proteomes" id="UP000290815">
    <property type="component" value="Chromosome"/>
</dbReference>
<evidence type="ECO:0000256" key="3">
    <source>
        <dbReference type="ARBA" id="ARBA00022692"/>
    </source>
</evidence>
<evidence type="ECO:0000313" key="9">
    <source>
        <dbReference type="Proteomes" id="UP000290815"/>
    </source>
</evidence>
<feature type="domain" description="DUF2179" evidence="7">
    <location>
        <begin position="457"/>
        <end position="510"/>
    </location>
</feature>
<feature type="transmembrane region" description="Helical" evidence="6">
    <location>
        <begin position="117"/>
        <end position="139"/>
    </location>
</feature>
<dbReference type="KEGG" id="mgly:NCTC10194_00562"/>
<evidence type="ECO:0000256" key="4">
    <source>
        <dbReference type="ARBA" id="ARBA00022989"/>
    </source>
</evidence>
<feature type="transmembrane region" description="Helical" evidence="6">
    <location>
        <begin position="85"/>
        <end position="105"/>
    </location>
</feature>
<dbReference type="Pfam" id="PF10035">
    <property type="entry name" value="DUF2179"/>
    <property type="match status" value="1"/>
</dbReference>
<name>A0A449AVY2_9BACT</name>
<keyword evidence="5 6" id="KW-0472">Membrane</keyword>
<dbReference type="PANTHER" id="PTHR33545">
    <property type="entry name" value="UPF0750 MEMBRANE PROTEIN YITT-RELATED"/>
    <property type="match status" value="1"/>
</dbReference>
<dbReference type="InterPro" id="IPR051461">
    <property type="entry name" value="UPF0750_membrane"/>
</dbReference>
<dbReference type="CDD" id="cd16380">
    <property type="entry name" value="YitT_C"/>
    <property type="match status" value="1"/>
</dbReference>
<dbReference type="AlphaFoldDB" id="A0A449AVY2"/>
<evidence type="ECO:0000256" key="5">
    <source>
        <dbReference type="ARBA" id="ARBA00023136"/>
    </source>
</evidence>
<evidence type="ECO:0000256" key="6">
    <source>
        <dbReference type="SAM" id="Phobius"/>
    </source>
</evidence>
<sequence>MFNFWNKNNKKTFKEDIEEALIELDVTNRITKKHTIYKRTKMSNFGLKLSSLYSYMPIWKITLITVITAIFFGVISVFFVKNVGIYNFGLAAFGQAAARILITLLKEGTVTETVRNLIDQFVFWILYIILSIPIFIFGYKRIGKLFTNLTVLFLAVSSLVSFSIGLIPGANQAYLIGNFQNSQIKDVLPGFKKALSGVIPLLWNDGGNIIALMIYAIVYGYLLAWIFAIIQIIGGTAGVTGVIGEWYANEKQKSFGSISGYMNIIIVFISVAVGSWLPGSLLLQEAYKTNLSEMKNLVENSNVADQIHSFKFENLLSLDKSTVESAKNNLQTIISKIEPESEAGFVISNWLVYRLSEINDSSAVIKISSIMENLNKAEEFNIVLKQYKTIKEITDNAWKFSLYLSPNFIATILTNVVYILTLNKLYPKFKLVRVEIFSEKWNEIRDSINADSKIVTGITIFKARGGFKGNEVNVVTSISLFRHVVRILKAVHKIDPEAFVSISDVSSIDGYVYLPENKF</sequence>
<evidence type="ECO:0000256" key="1">
    <source>
        <dbReference type="ARBA" id="ARBA00004651"/>
    </source>
</evidence>
<keyword evidence="9" id="KW-1185">Reference proteome</keyword>
<feature type="transmembrane region" description="Helical" evidence="6">
    <location>
        <begin position="260"/>
        <end position="277"/>
    </location>
</feature>
<feature type="transmembrane region" description="Helical" evidence="6">
    <location>
        <begin position="151"/>
        <end position="176"/>
    </location>
</feature>
<feature type="transmembrane region" description="Helical" evidence="6">
    <location>
        <begin position="224"/>
        <end position="248"/>
    </location>
</feature>
<dbReference type="RefSeq" id="WP_044888884.1">
    <property type="nucleotide sequence ID" value="NZ_LR215024.1"/>
</dbReference>
<reference evidence="8 9" key="1">
    <citation type="submission" date="2019-01" db="EMBL/GenBank/DDBJ databases">
        <authorList>
            <consortium name="Pathogen Informatics"/>
        </authorList>
    </citation>
    <scope>NUCLEOTIDE SEQUENCE [LARGE SCALE GENOMIC DNA]</scope>
    <source>
        <strain evidence="8 9">NCTC10194</strain>
    </source>
</reference>
<keyword evidence="3 6" id="KW-0812">Transmembrane</keyword>
<proteinExistence type="predicted"/>
<organism evidence="8 9">
    <name type="scientific">Mycoplasmopsis glycophila</name>
    <dbReference type="NCBI Taxonomy" id="171285"/>
    <lineage>
        <taxon>Bacteria</taxon>
        <taxon>Bacillati</taxon>
        <taxon>Mycoplasmatota</taxon>
        <taxon>Mycoplasmoidales</taxon>
        <taxon>Metamycoplasmataceae</taxon>
        <taxon>Mycoplasmopsis</taxon>
    </lineage>
</organism>
<gene>
    <name evidence="8" type="ORF">NCTC10194_00562</name>
</gene>
<comment type="subcellular location">
    <subcellularLocation>
        <location evidence="1">Cell membrane</location>
        <topology evidence="1">Multi-pass membrane protein</topology>
    </subcellularLocation>
</comment>
<keyword evidence="4 6" id="KW-1133">Transmembrane helix</keyword>